<organism evidence="3 5">
    <name type="scientific">Devosia limi DSM 17137</name>
    <dbReference type="NCBI Taxonomy" id="1121477"/>
    <lineage>
        <taxon>Bacteria</taxon>
        <taxon>Pseudomonadati</taxon>
        <taxon>Pseudomonadota</taxon>
        <taxon>Alphaproteobacteria</taxon>
        <taxon>Hyphomicrobiales</taxon>
        <taxon>Devosiaceae</taxon>
        <taxon>Devosia</taxon>
    </lineage>
</organism>
<evidence type="ECO:0000256" key="1">
    <source>
        <dbReference type="SAM" id="SignalP"/>
    </source>
</evidence>
<reference evidence="4 6" key="2">
    <citation type="submission" date="2016-11" db="EMBL/GenBank/DDBJ databases">
        <authorList>
            <person name="Jaros S."/>
            <person name="Januszkiewicz K."/>
            <person name="Wedrychowicz H."/>
        </authorList>
    </citation>
    <scope>NUCLEOTIDE SEQUENCE [LARGE SCALE GENOMIC DNA]</scope>
    <source>
        <strain evidence="4 6">DSM 17137</strain>
    </source>
</reference>
<dbReference type="PANTHER" id="PTHR46928:SF1">
    <property type="entry name" value="MESENCHYME-SPECIFIC CELL SURFACE GLYCOPROTEIN"/>
    <property type="match status" value="1"/>
</dbReference>
<protein>
    <submittedName>
        <fullName evidence="3">Alkaline phosphatase</fullName>
    </submittedName>
    <submittedName>
        <fullName evidence="4">Esterase-like activity of phytase</fullName>
    </submittedName>
</protein>
<dbReference type="Proteomes" id="UP000184533">
    <property type="component" value="Unassembled WGS sequence"/>
</dbReference>
<dbReference type="Proteomes" id="UP000033608">
    <property type="component" value="Unassembled WGS sequence"/>
</dbReference>
<dbReference type="SUPFAM" id="SSF50956">
    <property type="entry name" value="Thermostable phytase (3-phytase)"/>
    <property type="match status" value="1"/>
</dbReference>
<dbReference type="Pfam" id="PF13449">
    <property type="entry name" value="Phytase-like"/>
    <property type="match status" value="1"/>
</dbReference>
<evidence type="ECO:0000313" key="6">
    <source>
        <dbReference type="Proteomes" id="UP000184533"/>
    </source>
</evidence>
<evidence type="ECO:0000313" key="5">
    <source>
        <dbReference type="Proteomes" id="UP000033608"/>
    </source>
</evidence>
<dbReference type="InterPro" id="IPR015943">
    <property type="entry name" value="WD40/YVTN_repeat-like_dom_sf"/>
</dbReference>
<dbReference type="RefSeq" id="WP_046135035.1">
    <property type="nucleotide sequence ID" value="NZ_FQVC01000004.1"/>
</dbReference>
<evidence type="ECO:0000259" key="2">
    <source>
        <dbReference type="Pfam" id="PF13449"/>
    </source>
</evidence>
<evidence type="ECO:0000313" key="3">
    <source>
        <dbReference type="EMBL" id="KKB85016.1"/>
    </source>
</evidence>
<name>A0A0F5LRV9_9HYPH</name>
<gene>
    <name evidence="4" type="ORF">SAMN02745223_01708</name>
    <name evidence="3" type="ORF">VW29_08780</name>
</gene>
<reference evidence="3 5" key="1">
    <citation type="submission" date="2015-03" db="EMBL/GenBank/DDBJ databases">
        <authorList>
            <person name="Hassan Y.I."/>
            <person name="Lepp D."/>
            <person name="Zhou T."/>
        </authorList>
    </citation>
    <scope>NUCLEOTIDE SEQUENCE [LARGE SCALE GENOMIC DNA]</scope>
    <source>
        <strain evidence="3 5">DSM 17137</strain>
    </source>
</reference>
<dbReference type="Gene3D" id="2.130.10.10">
    <property type="entry name" value="YVTN repeat-like/Quinoprotein amine dehydrogenase"/>
    <property type="match status" value="1"/>
</dbReference>
<dbReference type="InterPro" id="IPR027372">
    <property type="entry name" value="Phytase-like_dom"/>
</dbReference>
<dbReference type="PATRIC" id="fig|1121477.3.peg.2853"/>
<dbReference type="STRING" id="1121477.SAMN02745223_01708"/>
<dbReference type="OrthoDB" id="9803927at2"/>
<keyword evidence="1" id="KW-0732">Signal</keyword>
<dbReference type="EMBL" id="LAJF01000062">
    <property type="protein sequence ID" value="KKB85016.1"/>
    <property type="molecule type" value="Genomic_DNA"/>
</dbReference>
<accession>A0A0F5LRV9</accession>
<feature type="chain" id="PRO_5015038397" evidence="1">
    <location>
        <begin position="24"/>
        <end position="719"/>
    </location>
</feature>
<dbReference type="InterPro" id="IPR052956">
    <property type="entry name" value="Mesenchyme-surface_protein"/>
</dbReference>
<dbReference type="EMBL" id="FQVC01000004">
    <property type="protein sequence ID" value="SHF06005.1"/>
    <property type="molecule type" value="Genomic_DNA"/>
</dbReference>
<feature type="domain" description="Phytase-like" evidence="2">
    <location>
        <begin position="437"/>
        <end position="702"/>
    </location>
</feature>
<keyword evidence="5" id="KW-1185">Reference proteome</keyword>
<proteinExistence type="predicted"/>
<feature type="signal peptide" evidence="1">
    <location>
        <begin position="1"/>
        <end position="23"/>
    </location>
</feature>
<dbReference type="PANTHER" id="PTHR46928">
    <property type="entry name" value="MESENCHYME-SPECIFIC CELL SURFACE GLYCOPROTEIN"/>
    <property type="match status" value="1"/>
</dbReference>
<dbReference type="InterPro" id="IPR011048">
    <property type="entry name" value="Haem_d1_sf"/>
</dbReference>
<evidence type="ECO:0000313" key="4">
    <source>
        <dbReference type="EMBL" id="SHF06005.1"/>
    </source>
</evidence>
<dbReference type="AlphaFoldDB" id="A0A0F5LRV9"/>
<sequence>MHSAKLLAALTAALLATTVSAGAAQYFNRVASFPVAQNAPEAEVTSSEIIAATEDGMLAIYSDSPAGGIGFVDLTDPKAPKAAGFLSLNGEPTSVTIIGDKAYVGVNTSESFTNPSGKLAVVDIATQAVEAEYDLGGQPDSVAHNAAGTLIAVAIENERDEDLGDGGLPQAPAGFVVIFDVAAKSLKTVELIGIAAIGGDDPEPEFVDFNANDEIVVTLQENNHIAIIDGKTGAVTGGFSAGAVSLTDADTKKDGALRFTGKQDDLPREPDAVKWLDADRLVVANEGDWNGGTRGFTIFGRDGVVLFDSGNALDHYAARVGHYPDARNKKGVEPEGLEVAKFGDDQYIFIAEERSSLIAVYKDTGAEPEFVQLLPSGISPEGLVAIPARNLLVTANEVDLRENGGVGSHVMVYELSEGEAAYPQLIADLDADGRPLGWAAISGAVADAEKPGILYAVSDSVLSAEPAIYTIDATAHPARITAKTIITRGGAAAQKLDLEGITLDGEGGFWLASEGDSAKLTPHALFHVDADGKILAEVALPDALTANGVRFGAEGVTRIGEGDEAVLWVAMQREWKDDPKGQVKLLRYTPASKEWGAVAYPLEAPAEGAWVGLSEITAHGDYVYIVERDNQIGDKAQLKALYRVPVADLVAAELGGELPLVSKELVRDFLPDLAGNNGYVLDKVESFAVDAAGNGFVITDNDGVADSSGETLVWSIGAL</sequence>
<dbReference type="SUPFAM" id="SSF51004">
    <property type="entry name" value="C-terminal (heme d1) domain of cytochrome cd1-nitrite reductase"/>
    <property type="match status" value="1"/>
</dbReference>